<comment type="catalytic activity">
    <reaction evidence="1">
        <text>catechol + O2 = (2Z,4E)-2-hydroxy-6-oxohexa-2,4-dienoate + H(+)</text>
        <dbReference type="Rhea" id="RHEA:17337"/>
        <dbReference type="ChEBI" id="CHEBI:15378"/>
        <dbReference type="ChEBI" id="CHEBI:15379"/>
        <dbReference type="ChEBI" id="CHEBI:18135"/>
        <dbReference type="ChEBI" id="CHEBI:71198"/>
        <dbReference type="EC" id="1.13.11.2"/>
    </reaction>
</comment>
<dbReference type="PROSITE" id="PS51819">
    <property type="entry name" value="VOC"/>
    <property type="match status" value="2"/>
</dbReference>
<evidence type="ECO:0000256" key="3">
    <source>
        <dbReference type="ARBA" id="ARBA00008784"/>
    </source>
</evidence>
<comment type="cofactor">
    <cofactor evidence="2 15">
        <name>Fe(2+)</name>
        <dbReference type="ChEBI" id="CHEBI:29033"/>
    </cofactor>
</comment>
<evidence type="ECO:0000259" key="16">
    <source>
        <dbReference type="PROSITE" id="PS51819"/>
    </source>
</evidence>
<dbReference type="PANTHER" id="PTHR21366">
    <property type="entry name" value="GLYOXALASE FAMILY PROTEIN"/>
    <property type="match status" value="1"/>
</dbReference>
<keyword evidence="7" id="KW-0479">Metal-binding</keyword>
<evidence type="ECO:0000256" key="11">
    <source>
        <dbReference type="ARBA" id="ARBA00023002"/>
    </source>
</evidence>
<dbReference type="InterPro" id="IPR037523">
    <property type="entry name" value="VOC_core"/>
</dbReference>
<evidence type="ECO:0000256" key="13">
    <source>
        <dbReference type="ARBA" id="ARBA00030369"/>
    </source>
</evidence>
<accession>A0A2S6HPV1</accession>
<dbReference type="InterPro" id="IPR004360">
    <property type="entry name" value="Glyas_Fos-R_dOase_dom"/>
</dbReference>
<evidence type="ECO:0000256" key="8">
    <source>
        <dbReference type="ARBA" id="ARBA00022737"/>
    </source>
</evidence>
<keyword evidence="12 15" id="KW-0408">Iron</keyword>
<organism evidence="17 18">
    <name type="scientific">Lacrimispora xylanisolvens</name>
    <dbReference type="NCBI Taxonomy" id="384636"/>
    <lineage>
        <taxon>Bacteria</taxon>
        <taxon>Bacillati</taxon>
        <taxon>Bacillota</taxon>
        <taxon>Clostridia</taxon>
        <taxon>Lachnospirales</taxon>
        <taxon>Lachnospiraceae</taxon>
        <taxon>Lacrimispora</taxon>
    </lineage>
</organism>
<dbReference type="Proteomes" id="UP000237749">
    <property type="component" value="Unassembled WGS sequence"/>
</dbReference>
<evidence type="ECO:0000256" key="12">
    <source>
        <dbReference type="ARBA" id="ARBA00023004"/>
    </source>
</evidence>
<evidence type="ECO:0000256" key="4">
    <source>
        <dbReference type="ARBA" id="ARBA00011881"/>
    </source>
</evidence>
<dbReference type="InterPro" id="IPR029068">
    <property type="entry name" value="Glyas_Bleomycin-R_OHBP_Dase"/>
</dbReference>
<keyword evidence="9 15" id="KW-0058">Aromatic hydrocarbons catabolism</keyword>
<keyword evidence="8" id="KW-0677">Repeat</keyword>
<sequence length="308" mass="35026">MALNKTLRPGLIQLRVLDLDQTLNFYKNILGLNEVCRTEDGRVCLKAYDEFDHHSVTLRLAEEPGFDYAAFKVDSEETLEKMAEAVEAFGYQTDVVPANTNQPGFGKRIGFTISTGHRLEIYADVELAPQIPETRNPNIWTEEPRGMRAQRLDHFLLYGPNIAEAERFCKEVLGMFVPEVCNTPDGKRLAAWVTSSNKPHDLAFVEYDKPGKMHHVGFLLQDWNDVGHAADIMAINHLKQDIGPTRHAITRGQTIYFWEPSGNRIEVYAGGYTAYPDNPQRVWDSEQLGRGLFYYEGEMIPSFLQIIT</sequence>
<dbReference type="InterPro" id="IPR050383">
    <property type="entry name" value="GlyoxalaseI/FosfomycinResist"/>
</dbReference>
<feature type="domain" description="VOC" evidence="16">
    <location>
        <begin position="151"/>
        <end position="270"/>
    </location>
</feature>
<comment type="subunit">
    <text evidence="4">Homotetramer.</text>
</comment>
<dbReference type="OrthoDB" id="317332at2"/>
<dbReference type="InterPro" id="IPR000486">
    <property type="entry name" value="Xdiol_ring_cleave_dOase_1/2"/>
</dbReference>
<dbReference type="PROSITE" id="PS00082">
    <property type="entry name" value="EXTRADIOL_DIOXYGENAS"/>
    <property type="match status" value="1"/>
</dbReference>
<evidence type="ECO:0000313" key="18">
    <source>
        <dbReference type="Proteomes" id="UP000237749"/>
    </source>
</evidence>
<dbReference type="Gene3D" id="3.10.180.10">
    <property type="entry name" value="2,3-Dihydroxybiphenyl 1,2-Dioxygenase, domain 1"/>
    <property type="match status" value="2"/>
</dbReference>
<dbReference type="GO" id="GO:0008198">
    <property type="term" value="F:ferrous iron binding"/>
    <property type="evidence" value="ECO:0007669"/>
    <property type="project" value="InterPro"/>
</dbReference>
<evidence type="ECO:0000256" key="7">
    <source>
        <dbReference type="ARBA" id="ARBA00022723"/>
    </source>
</evidence>
<gene>
    <name evidence="17" type="ORF">BXY41_10958</name>
</gene>
<dbReference type="NCBIfam" id="TIGR03211">
    <property type="entry name" value="catechol_2_3"/>
    <property type="match status" value="1"/>
</dbReference>
<evidence type="ECO:0000256" key="10">
    <source>
        <dbReference type="ARBA" id="ARBA00022964"/>
    </source>
</evidence>
<keyword evidence="11 15" id="KW-0560">Oxidoreductase</keyword>
<dbReference type="GO" id="GO:0018577">
    <property type="term" value="F:catechol 2,3-dioxygenase activity"/>
    <property type="evidence" value="ECO:0007669"/>
    <property type="project" value="UniProtKB-EC"/>
</dbReference>
<protein>
    <recommendedName>
        <fullName evidence="6">Metapyrocatechase</fullName>
        <ecNumber evidence="5">1.13.11.2</ecNumber>
    </recommendedName>
    <alternativeName>
        <fullName evidence="14">CatO2ase</fullName>
    </alternativeName>
    <alternativeName>
        <fullName evidence="13">Catechol 2,3-dioxygenase</fullName>
    </alternativeName>
</protein>
<dbReference type="AlphaFoldDB" id="A0A2S6HPV1"/>
<dbReference type="RefSeq" id="WP_104438003.1">
    <property type="nucleotide sequence ID" value="NZ_PTJA01000009.1"/>
</dbReference>
<dbReference type="InterPro" id="IPR017624">
    <property type="entry name" value="Catechol_2-3_dOase"/>
</dbReference>
<comment type="similarity">
    <text evidence="3 15">Belongs to the extradiol ring-cleavage dioxygenase family.</text>
</comment>
<keyword evidence="10 15" id="KW-0223">Dioxygenase</keyword>
<keyword evidence="18" id="KW-1185">Reference proteome</keyword>
<evidence type="ECO:0000256" key="6">
    <source>
        <dbReference type="ARBA" id="ARBA00022190"/>
    </source>
</evidence>
<proteinExistence type="inferred from homology"/>
<comment type="caution">
    <text evidence="17">The sequence shown here is derived from an EMBL/GenBank/DDBJ whole genome shotgun (WGS) entry which is preliminary data.</text>
</comment>
<evidence type="ECO:0000313" key="17">
    <source>
        <dbReference type="EMBL" id="PPK79580.1"/>
    </source>
</evidence>
<dbReference type="EMBL" id="PTJA01000009">
    <property type="protein sequence ID" value="PPK79580.1"/>
    <property type="molecule type" value="Genomic_DNA"/>
</dbReference>
<evidence type="ECO:0000256" key="1">
    <source>
        <dbReference type="ARBA" id="ARBA00000163"/>
    </source>
</evidence>
<evidence type="ECO:0000256" key="14">
    <source>
        <dbReference type="ARBA" id="ARBA00031146"/>
    </source>
</evidence>
<name>A0A2S6HPV1_9FIRM</name>
<evidence type="ECO:0000256" key="15">
    <source>
        <dbReference type="RuleBase" id="RU000683"/>
    </source>
</evidence>
<reference evidence="17 18" key="1">
    <citation type="submission" date="2018-02" db="EMBL/GenBank/DDBJ databases">
        <title>Genomic Encyclopedia of Archaeal and Bacterial Type Strains, Phase II (KMG-II): from individual species to whole genera.</title>
        <authorList>
            <person name="Goeker M."/>
        </authorList>
    </citation>
    <scope>NUCLEOTIDE SEQUENCE [LARGE SCALE GENOMIC DNA]</scope>
    <source>
        <strain evidence="17 18">DSM 3808</strain>
    </source>
</reference>
<dbReference type="Pfam" id="PF00903">
    <property type="entry name" value="Glyoxalase"/>
    <property type="match status" value="1"/>
</dbReference>
<dbReference type="EC" id="1.13.11.2" evidence="5"/>
<evidence type="ECO:0000256" key="9">
    <source>
        <dbReference type="ARBA" id="ARBA00022797"/>
    </source>
</evidence>
<dbReference type="Pfam" id="PF22247">
    <property type="entry name" value="Diox-like_N"/>
    <property type="match status" value="1"/>
</dbReference>
<evidence type="ECO:0000256" key="5">
    <source>
        <dbReference type="ARBA" id="ARBA00013117"/>
    </source>
</evidence>
<feature type="domain" description="VOC" evidence="16">
    <location>
        <begin position="8"/>
        <end position="124"/>
    </location>
</feature>
<evidence type="ECO:0000256" key="2">
    <source>
        <dbReference type="ARBA" id="ARBA00001954"/>
    </source>
</evidence>
<dbReference type="InterPro" id="IPR054560">
    <property type="entry name" value="XylE-like_N"/>
</dbReference>
<dbReference type="SUPFAM" id="SSF54593">
    <property type="entry name" value="Glyoxalase/Bleomycin resistance protein/Dihydroxybiphenyl dioxygenase"/>
    <property type="match status" value="1"/>
</dbReference>